<name>A0A6V8NBS9_9BACT</name>
<evidence type="ECO:0000313" key="2">
    <source>
        <dbReference type="Proteomes" id="UP000587586"/>
    </source>
</evidence>
<dbReference type="Proteomes" id="UP000587586">
    <property type="component" value="Unassembled WGS sequence"/>
</dbReference>
<sequence length="72" mass="8518">MRSTLPVARETRCRQSKSWYCTEYLRQLRVRMNMLLLRFVGDCAKRAVSHPLRYPVQVNAGGNGRDPDYRSW</sequence>
<proteinExistence type="predicted"/>
<gene>
    <name evidence="1" type="ORF">GMLC_36570</name>
</gene>
<dbReference type="AlphaFoldDB" id="A0A6V8NBS9"/>
<evidence type="ECO:0000313" key="1">
    <source>
        <dbReference type="EMBL" id="GFO70078.1"/>
    </source>
</evidence>
<reference evidence="2" key="1">
    <citation type="submission" date="2020-06" db="EMBL/GenBank/DDBJ databases">
        <title>Draft genomic sequecing of Geomonas sp. Red745.</title>
        <authorList>
            <person name="Itoh H."/>
            <person name="Xu Z.X."/>
            <person name="Ushijima N."/>
            <person name="Masuda Y."/>
            <person name="Shiratori Y."/>
            <person name="Senoo K."/>
        </authorList>
    </citation>
    <scope>NUCLEOTIDE SEQUENCE [LARGE SCALE GENOMIC DNA]</scope>
    <source>
        <strain evidence="2">Red745</strain>
    </source>
</reference>
<accession>A0A6V8NBS9</accession>
<dbReference type="EMBL" id="BLXZ01000008">
    <property type="protein sequence ID" value="GFO70078.1"/>
    <property type="molecule type" value="Genomic_DNA"/>
</dbReference>
<organism evidence="1 2">
    <name type="scientific">Geomonas limicola</name>
    <dbReference type="NCBI Taxonomy" id="2740186"/>
    <lineage>
        <taxon>Bacteria</taxon>
        <taxon>Pseudomonadati</taxon>
        <taxon>Thermodesulfobacteriota</taxon>
        <taxon>Desulfuromonadia</taxon>
        <taxon>Geobacterales</taxon>
        <taxon>Geobacteraceae</taxon>
        <taxon>Geomonas</taxon>
    </lineage>
</organism>
<keyword evidence="2" id="KW-1185">Reference proteome</keyword>
<protein>
    <submittedName>
        <fullName evidence="1">Uncharacterized protein</fullName>
    </submittedName>
</protein>
<comment type="caution">
    <text evidence="1">The sequence shown here is derived from an EMBL/GenBank/DDBJ whole genome shotgun (WGS) entry which is preliminary data.</text>
</comment>